<dbReference type="Proteomes" id="UP000241890">
    <property type="component" value="Unassembled WGS sequence"/>
</dbReference>
<dbReference type="CDD" id="cd19941">
    <property type="entry name" value="TIL"/>
    <property type="match status" value="1"/>
</dbReference>
<reference evidence="3 4" key="1">
    <citation type="submission" date="2017-12" db="EMBL/GenBank/DDBJ databases">
        <title>Sequencing, de novo assembly and annotation of complete genome of a new Thraustochytrid species, strain FCC1311.</title>
        <authorList>
            <person name="Sedici K."/>
            <person name="Godart F."/>
            <person name="Aiese Cigliano R."/>
            <person name="Sanseverino W."/>
            <person name="Barakat M."/>
            <person name="Ortet P."/>
            <person name="Marechal E."/>
            <person name="Cagnac O."/>
            <person name="Amato A."/>
        </authorList>
    </citation>
    <scope>NUCLEOTIDE SEQUENCE [LARGE SCALE GENOMIC DNA]</scope>
</reference>
<dbReference type="Pfam" id="PF01826">
    <property type="entry name" value="TIL"/>
    <property type="match status" value="1"/>
</dbReference>
<dbReference type="AlphaFoldDB" id="A0A2R5GQ14"/>
<evidence type="ECO:0000313" key="4">
    <source>
        <dbReference type="Proteomes" id="UP000241890"/>
    </source>
</evidence>
<dbReference type="InterPro" id="IPR002919">
    <property type="entry name" value="TIL_dom"/>
</dbReference>
<proteinExistence type="predicted"/>
<keyword evidence="1" id="KW-0732">Signal</keyword>
<dbReference type="OrthoDB" id="6236007at2759"/>
<dbReference type="InParanoid" id="A0A2R5GQ14"/>
<comment type="caution">
    <text evidence="3">The sequence shown here is derived from an EMBL/GenBank/DDBJ whole genome shotgun (WGS) entry which is preliminary data.</text>
</comment>
<gene>
    <name evidence="3" type="ORF">FCC1311_080932</name>
</gene>
<feature type="chain" id="PRO_5015314725" evidence="1">
    <location>
        <begin position="28"/>
        <end position="178"/>
    </location>
</feature>
<organism evidence="3 4">
    <name type="scientific">Hondaea fermentalgiana</name>
    <dbReference type="NCBI Taxonomy" id="2315210"/>
    <lineage>
        <taxon>Eukaryota</taxon>
        <taxon>Sar</taxon>
        <taxon>Stramenopiles</taxon>
        <taxon>Bigyra</taxon>
        <taxon>Labyrinthulomycetes</taxon>
        <taxon>Thraustochytrida</taxon>
        <taxon>Thraustochytriidae</taxon>
        <taxon>Hondaea</taxon>
    </lineage>
</organism>
<feature type="domain" description="TIL" evidence="2">
    <location>
        <begin position="38"/>
        <end position="89"/>
    </location>
</feature>
<dbReference type="SUPFAM" id="SSF57567">
    <property type="entry name" value="Serine protease inhibitors"/>
    <property type="match status" value="1"/>
</dbReference>
<name>A0A2R5GQ14_9STRA</name>
<accession>A0A2R5GQ14</accession>
<dbReference type="Gene3D" id="2.10.25.10">
    <property type="entry name" value="Laminin"/>
    <property type="match status" value="1"/>
</dbReference>
<protein>
    <submittedName>
        <fullName evidence="3">von Willebrand factor</fullName>
    </submittedName>
</protein>
<evidence type="ECO:0000259" key="2">
    <source>
        <dbReference type="Pfam" id="PF01826"/>
    </source>
</evidence>
<evidence type="ECO:0000256" key="1">
    <source>
        <dbReference type="SAM" id="SignalP"/>
    </source>
</evidence>
<feature type="signal peptide" evidence="1">
    <location>
        <begin position="1"/>
        <end position="27"/>
    </location>
</feature>
<sequence length="178" mass="18598">MLGTTAWARGMALVSVVLAAQSSDVYAAPAIEQAEVTCPEGFVFRQCGTPCPTTCDNYGEQTMCIKMCKSGCFCPSDKILDEITSSCVDSIAACSNKPLASGTDADEAHSQAVDAQTVVFAVSGMLFAVLCAAIMRCVRRSAAAPKVVARPTGNKLKVVDLNLNRAGASPEEVSTQHV</sequence>
<keyword evidence="4" id="KW-1185">Reference proteome</keyword>
<dbReference type="EMBL" id="BEYU01000109">
    <property type="protein sequence ID" value="GBG31868.1"/>
    <property type="molecule type" value="Genomic_DNA"/>
</dbReference>
<evidence type="ECO:0000313" key="3">
    <source>
        <dbReference type="EMBL" id="GBG31868.1"/>
    </source>
</evidence>
<dbReference type="InterPro" id="IPR036084">
    <property type="entry name" value="Ser_inhib-like_sf"/>
</dbReference>